<accession>A0ABP0BNY5</accession>
<comment type="caution">
    <text evidence="2">The sequence shown here is derived from an EMBL/GenBank/DDBJ whole genome shotgun (WGS) entry which is preliminary data.</text>
</comment>
<feature type="region of interest" description="Disordered" evidence="1">
    <location>
        <begin position="249"/>
        <end position="276"/>
    </location>
</feature>
<name>A0ABP0BNY5_9PEZI</name>
<evidence type="ECO:0000256" key="1">
    <source>
        <dbReference type="SAM" id="MobiDB-lite"/>
    </source>
</evidence>
<reference evidence="2 3" key="1">
    <citation type="submission" date="2024-01" db="EMBL/GenBank/DDBJ databases">
        <authorList>
            <person name="Allen C."/>
            <person name="Tagirdzhanova G."/>
        </authorList>
    </citation>
    <scope>NUCLEOTIDE SEQUENCE [LARGE SCALE GENOMIC DNA]</scope>
</reference>
<organism evidence="2 3">
    <name type="scientific">Sporothrix curviconia</name>
    <dbReference type="NCBI Taxonomy" id="1260050"/>
    <lineage>
        <taxon>Eukaryota</taxon>
        <taxon>Fungi</taxon>
        <taxon>Dikarya</taxon>
        <taxon>Ascomycota</taxon>
        <taxon>Pezizomycotina</taxon>
        <taxon>Sordariomycetes</taxon>
        <taxon>Sordariomycetidae</taxon>
        <taxon>Ophiostomatales</taxon>
        <taxon>Ophiostomataceae</taxon>
        <taxon>Sporothrix</taxon>
    </lineage>
</organism>
<evidence type="ECO:0000313" key="3">
    <source>
        <dbReference type="Proteomes" id="UP001642405"/>
    </source>
</evidence>
<sequence length="276" mass="28420">MASFQSTVGLPPLSTIATANHGQAAVSSPDVAGASSLGSSAAVELRDARIKDPIPKKLKGRTNSLSGNFGVLQMELGGHESSLERDELAKRASESTELAAMRAYQSGHGVSSLKRFVRVPDDPNAWDPYYTPPAAVQAPAPSVSPAAAVQPLTPPDVKQEQARLLALLRGLPPASVVEQICKALSYFGGAPGAAPPPDGVFPRSELANGSGAAFVGWIAEIFPKLPNETTAAMKSIPQTNATGLLSLTADNPDEALSTGSAAPGGSNGKEESYRVI</sequence>
<keyword evidence="3" id="KW-1185">Reference proteome</keyword>
<dbReference type="EMBL" id="CAWUHB010000021">
    <property type="protein sequence ID" value="CAK7220836.1"/>
    <property type="molecule type" value="Genomic_DNA"/>
</dbReference>
<dbReference type="Proteomes" id="UP001642405">
    <property type="component" value="Unassembled WGS sequence"/>
</dbReference>
<gene>
    <name evidence="2" type="ORF">SCUCBS95973_004291</name>
</gene>
<protein>
    <submittedName>
        <fullName evidence="2">Uncharacterized protein</fullName>
    </submittedName>
</protein>
<evidence type="ECO:0000313" key="2">
    <source>
        <dbReference type="EMBL" id="CAK7220836.1"/>
    </source>
</evidence>
<proteinExistence type="predicted"/>